<dbReference type="AlphaFoldDB" id="A0A2N9I5H3"/>
<evidence type="ECO:0000256" key="1">
    <source>
        <dbReference type="SAM" id="MobiDB-lite"/>
    </source>
</evidence>
<accession>A0A2N9I5H3</accession>
<feature type="region of interest" description="Disordered" evidence="1">
    <location>
        <begin position="159"/>
        <end position="202"/>
    </location>
</feature>
<feature type="compositionally biased region" description="Basic and acidic residues" evidence="1">
    <location>
        <begin position="188"/>
        <end position="202"/>
    </location>
</feature>
<protein>
    <submittedName>
        <fullName evidence="2">Uncharacterized protein</fullName>
    </submittedName>
</protein>
<gene>
    <name evidence="2" type="ORF">FSB_LOCUS47206</name>
</gene>
<evidence type="ECO:0000313" key="2">
    <source>
        <dbReference type="EMBL" id="SPD19324.1"/>
    </source>
</evidence>
<organism evidence="2">
    <name type="scientific">Fagus sylvatica</name>
    <name type="common">Beechnut</name>
    <dbReference type="NCBI Taxonomy" id="28930"/>
    <lineage>
        <taxon>Eukaryota</taxon>
        <taxon>Viridiplantae</taxon>
        <taxon>Streptophyta</taxon>
        <taxon>Embryophyta</taxon>
        <taxon>Tracheophyta</taxon>
        <taxon>Spermatophyta</taxon>
        <taxon>Magnoliopsida</taxon>
        <taxon>eudicotyledons</taxon>
        <taxon>Gunneridae</taxon>
        <taxon>Pentapetalae</taxon>
        <taxon>rosids</taxon>
        <taxon>fabids</taxon>
        <taxon>Fagales</taxon>
        <taxon>Fagaceae</taxon>
        <taxon>Fagus</taxon>
    </lineage>
</organism>
<proteinExistence type="predicted"/>
<feature type="region of interest" description="Disordered" evidence="1">
    <location>
        <begin position="1"/>
        <end position="27"/>
    </location>
</feature>
<dbReference type="EMBL" id="OIVN01004794">
    <property type="protein sequence ID" value="SPD19324.1"/>
    <property type="molecule type" value="Genomic_DNA"/>
</dbReference>
<sequence length="202" mass="22066">MAMGRYGSGFAPPRHDPTRLDTRPKKPVYCPAPFDLTGTRLTRTDGYLTRPDSFFKKEIAECDLNKLVPVVVLGERREFLGRVGPVLGLAHEDGGGVGPNPGENRVVAGDGRERKIGPTLGIEDGEQPLHVSNRRFEKVRDLSKIGGGGGREHLAEYAAGHARGSWPRQQRFGSDRTVERSGAFDPGGADRRRLRERLDGAG</sequence>
<name>A0A2N9I5H3_FAGSY</name>
<feature type="compositionally biased region" description="Basic and acidic residues" evidence="1">
    <location>
        <begin position="13"/>
        <end position="24"/>
    </location>
</feature>
<reference evidence="2" key="1">
    <citation type="submission" date="2018-02" db="EMBL/GenBank/DDBJ databases">
        <authorList>
            <person name="Cohen D.B."/>
            <person name="Kent A.D."/>
        </authorList>
    </citation>
    <scope>NUCLEOTIDE SEQUENCE</scope>
</reference>